<dbReference type="GeneID" id="56035934"/>
<dbReference type="GO" id="GO:0005886">
    <property type="term" value="C:plasma membrane"/>
    <property type="evidence" value="ECO:0007669"/>
    <property type="project" value="UniProtKB-SubCell"/>
</dbReference>
<reference evidence="8 9" key="1">
    <citation type="submission" date="2020-06" db="EMBL/GenBank/DDBJ databases">
        <title>NJ-3-1, isolated from saline soil.</title>
        <authorList>
            <person name="Cui H.L."/>
            <person name="Shi X."/>
        </authorList>
    </citation>
    <scope>NUCLEOTIDE SEQUENCE [LARGE SCALE GENOMIC DNA]</scope>
    <source>
        <strain evidence="8 9">NJ-3-1</strain>
    </source>
</reference>
<feature type="transmembrane region" description="Helical" evidence="6">
    <location>
        <begin position="297"/>
        <end position="318"/>
    </location>
</feature>
<name>A0A7D5L8C9_9EURY</name>
<gene>
    <name evidence="8" type="ORF">HUG12_00705</name>
</gene>
<feature type="transmembrane region" description="Helical" evidence="6">
    <location>
        <begin position="67"/>
        <end position="84"/>
    </location>
</feature>
<organism evidence="8 9">
    <name type="scientific">Halorarum salinum</name>
    <dbReference type="NCBI Taxonomy" id="2743089"/>
    <lineage>
        <taxon>Archaea</taxon>
        <taxon>Methanobacteriati</taxon>
        <taxon>Methanobacteriota</taxon>
        <taxon>Stenosarchaea group</taxon>
        <taxon>Halobacteria</taxon>
        <taxon>Halobacteriales</taxon>
        <taxon>Haloferacaceae</taxon>
        <taxon>Halorarum</taxon>
    </lineage>
</organism>
<dbReference type="PANTHER" id="PTHR43124:SF10">
    <property type="entry name" value="PURINE EFFLUX PUMP PBUE"/>
    <property type="match status" value="1"/>
</dbReference>
<feature type="transmembrane region" description="Helical" evidence="6">
    <location>
        <begin position="204"/>
        <end position="225"/>
    </location>
</feature>
<feature type="domain" description="Major facilitator superfamily (MFS) profile" evidence="7">
    <location>
        <begin position="1"/>
        <end position="386"/>
    </location>
</feature>
<dbReference type="PROSITE" id="PS50850">
    <property type="entry name" value="MFS"/>
    <property type="match status" value="1"/>
</dbReference>
<evidence type="ECO:0000313" key="9">
    <source>
        <dbReference type="Proteomes" id="UP000509626"/>
    </source>
</evidence>
<dbReference type="EMBL" id="CP058579">
    <property type="protein sequence ID" value="QLG60350.1"/>
    <property type="molecule type" value="Genomic_DNA"/>
</dbReference>
<dbReference type="InterPro" id="IPR020846">
    <property type="entry name" value="MFS_dom"/>
</dbReference>
<feature type="transmembrane region" description="Helical" evidence="6">
    <location>
        <begin position="330"/>
        <end position="354"/>
    </location>
</feature>
<proteinExistence type="predicted"/>
<feature type="transmembrane region" description="Helical" evidence="6">
    <location>
        <begin position="245"/>
        <end position="266"/>
    </location>
</feature>
<keyword evidence="4 6" id="KW-1133">Transmembrane helix</keyword>
<evidence type="ECO:0000259" key="7">
    <source>
        <dbReference type="PROSITE" id="PS50850"/>
    </source>
</evidence>
<evidence type="ECO:0000256" key="4">
    <source>
        <dbReference type="ARBA" id="ARBA00022989"/>
    </source>
</evidence>
<feature type="transmembrane region" description="Helical" evidence="6">
    <location>
        <begin position="30"/>
        <end position="55"/>
    </location>
</feature>
<dbReference type="OrthoDB" id="204048at2157"/>
<keyword evidence="3 6" id="KW-0812">Transmembrane</keyword>
<dbReference type="AlphaFoldDB" id="A0A7D5L8C9"/>
<protein>
    <submittedName>
        <fullName evidence="8">MFS transporter</fullName>
    </submittedName>
</protein>
<dbReference type="InterPro" id="IPR011701">
    <property type="entry name" value="MFS"/>
</dbReference>
<comment type="subcellular location">
    <subcellularLocation>
        <location evidence="1">Cell membrane</location>
        <topology evidence="1">Multi-pass membrane protein</topology>
    </subcellularLocation>
</comment>
<keyword evidence="2" id="KW-1003">Cell membrane</keyword>
<dbReference type="PANTHER" id="PTHR43124">
    <property type="entry name" value="PURINE EFFLUX PUMP PBUE"/>
    <property type="match status" value="1"/>
</dbReference>
<dbReference type="SUPFAM" id="SSF103473">
    <property type="entry name" value="MFS general substrate transporter"/>
    <property type="match status" value="1"/>
</dbReference>
<feature type="transmembrane region" description="Helical" evidence="6">
    <location>
        <begin position="155"/>
        <end position="177"/>
    </location>
</feature>
<dbReference type="InterPro" id="IPR050189">
    <property type="entry name" value="MFS_Efflux_Transporters"/>
</dbReference>
<dbReference type="Proteomes" id="UP000509626">
    <property type="component" value="Chromosome"/>
</dbReference>
<evidence type="ECO:0000256" key="1">
    <source>
        <dbReference type="ARBA" id="ARBA00004651"/>
    </source>
</evidence>
<dbReference type="GO" id="GO:0022857">
    <property type="term" value="F:transmembrane transporter activity"/>
    <property type="evidence" value="ECO:0007669"/>
    <property type="project" value="InterPro"/>
</dbReference>
<accession>A0A7D5L8C9</accession>
<evidence type="ECO:0000256" key="3">
    <source>
        <dbReference type="ARBA" id="ARBA00022692"/>
    </source>
</evidence>
<dbReference type="InterPro" id="IPR036259">
    <property type="entry name" value="MFS_trans_sf"/>
</dbReference>
<dbReference type="KEGG" id="halu:HUG12_00705"/>
<dbReference type="Pfam" id="PF07690">
    <property type="entry name" value="MFS_1"/>
    <property type="match status" value="1"/>
</dbReference>
<dbReference type="Gene3D" id="1.20.1250.20">
    <property type="entry name" value="MFS general substrate transporter like domains"/>
    <property type="match status" value="2"/>
</dbReference>
<feature type="transmembrane region" description="Helical" evidence="6">
    <location>
        <begin position="128"/>
        <end position="149"/>
    </location>
</feature>
<evidence type="ECO:0000256" key="6">
    <source>
        <dbReference type="SAM" id="Phobius"/>
    </source>
</evidence>
<keyword evidence="9" id="KW-1185">Reference proteome</keyword>
<feature type="transmembrane region" description="Helical" evidence="6">
    <location>
        <begin position="273"/>
        <end position="291"/>
    </location>
</feature>
<evidence type="ECO:0000256" key="2">
    <source>
        <dbReference type="ARBA" id="ARBA00022475"/>
    </source>
</evidence>
<keyword evidence="5 6" id="KW-0472">Membrane</keyword>
<sequence>MVASLWLLSLGASAYLILPSSVLPVIRDDLGVGAAAASWIISAPYAAEALVSFPAGLVMARFEGRRTVAVAAAALVATSLWGWQAGVAEAYWSLVASRFTGGIAFAVLWIVSIDIVTRTVDDGTATAVGVYTTSGPAGLTFGIGAAPLLAHALSWPAVFGVLAGLVATSTLLFWFAVPRVQPRGVPDSRSVWTVIGLVARNENLLLVGVMAFVAYSLFLFFSGWMPTYLSETFDLSLKESGLFVALFPAVGILARSGGGVVSDYVLDERRRPVVRASFVVSLPIVVGVAAATDVLLAVALIAAGGFFIQLGIGVFYTLGPEFATDNANSLVVGFLTTTGLFGSFTAPVVAGVLIERTGAYTAAFGYAVVLSALGIAVAWRIQARPGGDR</sequence>
<dbReference type="RefSeq" id="WP_179266936.1">
    <property type="nucleotide sequence ID" value="NZ_CP058579.1"/>
</dbReference>
<evidence type="ECO:0000313" key="8">
    <source>
        <dbReference type="EMBL" id="QLG60350.1"/>
    </source>
</evidence>
<feature type="transmembrane region" description="Helical" evidence="6">
    <location>
        <begin position="360"/>
        <end position="379"/>
    </location>
</feature>
<evidence type="ECO:0000256" key="5">
    <source>
        <dbReference type="ARBA" id="ARBA00023136"/>
    </source>
</evidence>
<feature type="transmembrane region" description="Helical" evidence="6">
    <location>
        <begin position="90"/>
        <end position="116"/>
    </location>
</feature>